<proteinExistence type="predicted"/>
<organism evidence="1 2">
    <name type="scientific">Pistacia atlantica</name>
    <dbReference type="NCBI Taxonomy" id="434234"/>
    <lineage>
        <taxon>Eukaryota</taxon>
        <taxon>Viridiplantae</taxon>
        <taxon>Streptophyta</taxon>
        <taxon>Embryophyta</taxon>
        <taxon>Tracheophyta</taxon>
        <taxon>Spermatophyta</taxon>
        <taxon>Magnoliopsida</taxon>
        <taxon>eudicotyledons</taxon>
        <taxon>Gunneridae</taxon>
        <taxon>Pentapetalae</taxon>
        <taxon>rosids</taxon>
        <taxon>malvids</taxon>
        <taxon>Sapindales</taxon>
        <taxon>Anacardiaceae</taxon>
        <taxon>Pistacia</taxon>
    </lineage>
</organism>
<accession>A0ACC1AJE4</accession>
<evidence type="ECO:0000313" key="1">
    <source>
        <dbReference type="EMBL" id="KAJ0086684.1"/>
    </source>
</evidence>
<evidence type="ECO:0000313" key="2">
    <source>
        <dbReference type="Proteomes" id="UP001164250"/>
    </source>
</evidence>
<dbReference type="EMBL" id="CM047906">
    <property type="protein sequence ID" value="KAJ0086684.1"/>
    <property type="molecule type" value="Genomic_DNA"/>
</dbReference>
<reference evidence="2" key="1">
    <citation type="journal article" date="2023" name="G3 (Bethesda)">
        <title>Genome assembly and association tests identify interacting loci associated with vigor, precocity, and sex in interspecific pistachio rootstocks.</title>
        <authorList>
            <person name="Palmer W."/>
            <person name="Jacygrad E."/>
            <person name="Sagayaradj S."/>
            <person name="Cavanaugh K."/>
            <person name="Han R."/>
            <person name="Bertier L."/>
            <person name="Beede B."/>
            <person name="Kafkas S."/>
            <person name="Golino D."/>
            <person name="Preece J."/>
            <person name="Michelmore R."/>
        </authorList>
    </citation>
    <scope>NUCLEOTIDE SEQUENCE [LARGE SCALE GENOMIC DNA]</scope>
</reference>
<sequence length="129" mass="14710">MAPLNFNALRDLHNSANDLLHSPVIQKALVHHRQEKWVNEVSEASLRMLEVCGISKDVLLLVKEHLQDLQSTLRRVIIGESDISAKIAAYNRYRKKLKKQTLKSKSNNNLYSGVTLISYIYTVARQKIG</sequence>
<keyword evidence="2" id="KW-1185">Reference proteome</keyword>
<protein>
    <submittedName>
        <fullName evidence="1">Uncharacterized protein</fullName>
    </submittedName>
</protein>
<comment type="caution">
    <text evidence="1">The sequence shown here is derived from an EMBL/GenBank/DDBJ whole genome shotgun (WGS) entry which is preliminary data.</text>
</comment>
<gene>
    <name evidence="1" type="ORF">Patl1_09430</name>
</gene>
<name>A0ACC1AJE4_9ROSI</name>
<dbReference type="Proteomes" id="UP001164250">
    <property type="component" value="Chromosome 10"/>
</dbReference>